<comment type="caution">
    <text evidence="1">The sequence shown here is derived from an EMBL/GenBank/DDBJ whole genome shotgun (WGS) entry which is preliminary data.</text>
</comment>
<evidence type="ECO:0000313" key="1">
    <source>
        <dbReference type="EMBL" id="RVT96524.1"/>
    </source>
</evidence>
<dbReference type="RefSeq" id="WP_127708471.1">
    <property type="nucleotide sequence ID" value="NZ_SACK01000015.1"/>
</dbReference>
<dbReference type="EMBL" id="SACK01000015">
    <property type="protein sequence ID" value="RVT96524.1"/>
    <property type="molecule type" value="Genomic_DNA"/>
</dbReference>
<evidence type="ECO:0000313" key="2">
    <source>
        <dbReference type="Proteomes" id="UP000282759"/>
    </source>
</evidence>
<sequence>METKYINEPVSTPARNQSGSFWYEMKPFVKFGWKAMGLIAGALIAIVKSIPKPLVDKADNTYPLKK</sequence>
<dbReference type="AlphaFoldDB" id="A0A437MFV7"/>
<gene>
    <name evidence="1" type="ORF">EOD41_20055</name>
</gene>
<dbReference type="Proteomes" id="UP000282759">
    <property type="component" value="Unassembled WGS sequence"/>
</dbReference>
<accession>A0A437MFV7</accession>
<dbReference type="OrthoDB" id="799897at2"/>
<keyword evidence="2" id="KW-1185">Reference proteome</keyword>
<reference evidence="1 2" key="1">
    <citation type="submission" date="2019-01" db="EMBL/GenBank/DDBJ databases">
        <authorList>
            <person name="Chen W.-M."/>
        </authorList>
    </citation>
    <scope>NUCLEOTIDE SEQUENCE [LARGE SCALE GENOMIC DNA]</scope>
    <source>
        <strain evidence="1 2">YBJ-36</strain>
    </source>
</reference>
<organism evidence="1 2">
    <name type="scientific">Mucilaginibacter limnophilus</name>
    <dbReference type="NCBI Taxonomy" id="1932778"/>
    <lineage>
        <taxon>Bacteria</taxon>
        <taxon>Pseudomonadati</taxon>
        <taxon>Bacteroidota</taxon>
        <taxon>Sphingobacteriia</taxon>
        <taxon>Sphingobacteriales</taxon>
        <taxon>Sphingobacteriaceae</taxon>
        <taxon>Mucilaginibacter</taxon>
    </lineage>
</organism>
<proteinExistence type="predicted"/>
<name>A0A437MFV7_9SPHI</name>
<protein>
    <submittedName>
        <fullName evidence="1">Uncharacterized protein</fullName>
    </submittedName>
</protein>